<organism evidence="1 2">
    <name type="scientific">Streptomyces luteolus</name>
    <dbReference type="NCBI Taxonomy" id="3043615"/>
    <lineage>
        <taxon>Bacteria</taxon>
        <taxon>Bacillati</taxon>
        <taxon>Actinomycetota</taxon>
        <taxon>Actinomycetes</taxon>
        <taxon>Kitasatosporales</taxon>
        <taxon>Streptomycetaceae</taxon>
        <taxon>Streptomyces</taxon>
    </lineage>
</organism>
<comment type="caution">
    <text evidence="1">The sequence shown here is derived from an EMBL/GenBank/DDBJ whole genome shotgun (WGS) entry which is preliminary data.</text>
</comment>
<dbReference type="RefSeq" id="WP_282534089.1">
    <property type="nucleotide sequence ID" value="NZ_JASCIS010000005.1"/>
</dbReference>
<evidence type="ECO:0000313" key="1">
    <source>
        <dbReference type="EMBL" id="MDI3418166.1"/>
    </source>
</evidence>
<name>A0ABT6SRG3_9ACTN</name>
<proteinExistence type="predicted"/>
<accession>A0ABT6SRG3</accession>
<protein>
    <submittedName>
        <fullName evidence="1">Uncharacterized protein</fullName>
    </submittedName>
</protein>
<evidence type="ECO:0000313" key="2">
    <source>
        <dbReference type="Proteomes" id="UP001237105"/>
    </source>
</evidence>
<reference evidence="1 2" key="1">
    <citation type="submission" date="2023-05" db="EMBL/GenBank/DDBJ databases">
        <title>Draft genome sequence of Streptomyces sp. B-S-A12 isolated from a cave soil in Thailand.</title>
        <authorList>
            <person name="Chamroensaksri N."/>
            <person name="Muangham S."/>
        </authorList>
    </citation>
    <scope>NUCLEOTIDE SEQUENCE [LARGE SCALE GENOMIC DNA]</scope>
    <source>
        <strain evidence="1 2">B-S-A12</strain>
    </source>
</reference>
<sequence>MNIERHVELASNIGRSLAQLGPDDHEMAIEAAMLAGTHWLNAALHADRVAGEDEDVVHCSMLVVNTVRKYAVAEPGLVGALQEIEDLRPLHVRGDVPGGSAAGHRALDLLAAMRLRAVDAIEAMGSTHSADSLQEAR</sequence>
<keyword evidence="2" id="KW-1185">Reference proteome</keyword>
<dbReference type="EMBL" id="JASCIS010000005">
    <property type="protein sequence ID" value="MDI3418166.1"/>
    <property type="molecule type" value="Genomic_DNA"/>
</dbReference>
<gene>
    <name evidence="1" type="ORF">QIT00_06255</name>
</gene>
<dbReference type="Proteomes" id="UP001237105">
    <property type="component" value="Unassembled WGS sequence"/>
</dbReference>